<reference evidence="8 9" key="1">
    <citation type="submission" date="2024-01" db="EMBL/GenBank/DDBJ databases">
        <title>Genome assemblies of Stephania.</title>
        <authorList>
            <person name="Yang L."/>
        </authorList>
    </citation>
    <scope>NUCLEOTIDE SEQUENCE [LARGE SCALE GENOMIC DNA]</scope>
    <source>
        <strain evidence="8">QJT</strain>
        <tissue evidence="8">Leaf</tissue>
    </source>
</reference>
<comment type="caution">
    <text evidence="8">The sequence shown here is derived from an EMBL/GenBank/DDBJ whole genome shotgun (WGS) entry which is preliminary data.</text>
</comment>
<evidence type="ECO:0000313" key="9">
    <source>
        <dbReference type="Proteomes" id="UP001417504"/>
    </source>
</evidence>
<dbReference type="InterPro" id="IPR002487">
    <property type="entry name" value="TF_Kbox"/>
</dbReference>
<dbReference type="FunFam" id="3.40.1810.10:FF:000003">
    <property type="entry name" value="MADS-box transcription factor MADS-MC"/>
    <property type="match status" value="1"/>
</dbReference>
<dbReference type="GO" id="GO:0000977">
    <property type="term" value="F:RNA polymerase II transcription regulatory region sequence-specific DNA binding"/>
    <property type="evidence" value="ECO:0007669"/>
    <property type="project" value="InterPro"/>
</dbReference>
<dbReference type="GO" id="GO:0045944">
    <property type="term" value="P:positive regulation of transcription by RNA polymerase II"/>
    <property type="evidence" value="ECO:0007669"/>
    <property type="project" value="InterPro"/>
</dbReference>
<sequence length="200" mass="23185">MKMRKVVLLGVDMIKLLIRAKRSMVRGKTQVKRIENTASRQVTFSKRRNGLMKKAYELSVLCDVNVGLIVFSPKGKLYDFASSSMHHIIERYQEQVKDVTLYDQPSEQNIEQLQHEAAKIAKRIEVLEASQRNLTGECLSSCSIDELHELEKHLEKSLTKVRGKKNHLLDEHLEQLRENCELQKAHEKVENCAVEMRLFI</sequence>
<dbReference type="PANTHER" id="PTHR48019">
    <property type="entry name" value="SERUM RESPONSE FACTOR HOMOLOG"/>
    <property type="match status" value="1"/>
</dbReference>
<dbReference type="Pfam" id="PF01486">
    <property type="entry name" value="K-box"/>
    <property type="match status" value="1"/>
</dbReference>
<dbReference type="SMART" id="SM00432">
    <property type="entry name" value="MADS"/>
    <property type="match status" value="1"/>
</dbReference>
<dbReference type="Proteomes" id="UP001417504">
    <property type="component" value="Unassembled WGS sequence"/>
</dbReference>
<keyword evidence="3" id="KW-0238">DNA-binding</keyword>
<organism evidence="8 9">
    <name type="scientific">Stephania japonica</name>
    <dbReference type="NCBI Taxonomy" id="461633"/>
    <lineage>
        <taxon>Eukaryota</taxon>
        <taxon>Viridiplantae</taxon>
        <taxon>Streptophyta</taxon>
        <taxon>Embryophyta</taxon>
        <taxon>Tracheophyta</taxon>
        <taxon>Spermatophyta</taxon>
        <taxon>Magnoliopsida</taxon>
        <taxon>Ranunculales</taxon>
        <taxon>Menispermaceae</taxon>
        <taxon>Menispermoideae</taxon>
        <taxon>Cissampelideae</taxon>
        <taxon>Stephania</taxon>
    </lineage>
</organism>
<evidence type="ECO:0000259" key="6">
    <source>
        <dbReference type="PROSITE" id="PS50066"/>
    </source>
</evidence>
<dbReference type="GO" id="GO:0003700">
    <property type="term" value="F:DNA-binding transcription factor activity"/>
    <property type="evidence" value="ECO:0007669"/>
    <property type="project" value="InterPro"/>
</dbReference>
<dbReference type="PROSITE" id="PS00350">
    <property type="entry name" value="MADS_BOX_1"/>
    <property type="match status" value="1"/>
</dbReference>
<dbReference type="CDD" id="cd00265">
    <property type="entry name" value="MADS_MEF2_like"/>
    <property type="match status" value="1"/>
</dbReference>
<protein>
    <submittedName>
        <fullName evidence="8">Uncharacterized protein</fullName>
    </submittedName>
</protein>
<accession>A0AAP0PKQ1</accession>
<comment type="subcellular location">
    <subcellularLocation>
        <location evidence="1">Nucleus</location>
    </subcellularLocation>
</comment>
<keyword evidence="5" id="KW-0539">Nucleus</keyword>
<evidence type="ECO:0000256" key="1">
    <source>
        <dbReference type="ARBA" id="ARBA00004123"/>
    </source>
</evidence>
<dbReference type="PROSITE" id="PS51297">
    <property type="entry name" value="K_BOX"/>
    <property type="match status" value="1"/>
</dbReference>
<dbReference type="AlphaFoldDB" id="A0AAP0PKQ1"/>
<dbReference type="InterPro" id="IPR002100">
    <property type="entry name" value="TF_MADSbox"/>
</dbReference>
<name>A0AAP0PKQ1_9MAGN</name>
<evidence type="ECO:0000256" key="3">
    <source>
        <dbReference type="ARBA" id="ARBA00023125"/>
    </source>
</evidence>
<dbReference type="PROSITE" id="PS50066">
    <property type="entry name" value="MADS_BOX_2"/>
    <property type="match status" value="1"/>
</dbReference>
<dbReference type="Pfam" id="PF00319">
    <property type="entry name" value="SRF-TF"/>
    <property type="match status" value="1"/>
</dbReference>
<dbReference type="PRINTS" id="PR00404">
    <property type="entry name" value="MADSDOMAIN"/>
</dbReference>
<feature type="domain" description="MADS-box" evidence="6">
    <location>
        <begin position="24"/>
        <end position="84"/>
    </location>
</feature>
<evidence type="ECO:0000313" key="8">
    <source>
        <dbReference type="EMBL" id="KAK9145075.1"/>
    </source>
</evidence>
<dbReference type="GO" id="GO:0046983">
    <property type="term" value="F:protein dimerization activity"/>
    <property type="evidence" value="ECO:0007669"/>
    <property type="project" value="InterPro"/>
</dbReference>
<keyword evidence="9" id="KW-1185">Reference proteome</keyword>
<dbReference type="GO" id="GO:0005634">
    <property type="term" value="C:nucleus"/>
    <property type="evidence" value="ECO:0007669"/>
    <property type="project" value="UniProtKB-SubCell"/>
</dbReference>
<dbReference type="InterPro" id="IPR033896">
    <property type="entry name" value="MEF2-like_N"/>
</dbReference>
<dbReference type="SUPFAM" id="SSF55455">
    <property type="entry name" value="SRF-like"/>
    <property type="match status" value="1"/>
</dbReference>
<dbReference type="InterPro" id="IPR050142">
    <property type="entry name" value="MADS-box/MEF2_TF"/>
</dbReference>
<feature type="domain" description="K-box" evidence="7">
    <location>
        <begin position="110"/>
        <end position="200"/>
    </location>
</feature>
<gene>
    <name evidence="8" type="ORF">Sjap_004978</name>
</gene>
<proteinExistence type="predicted"/>
<dbReference type="InterPro" id="IPR036879">
    <property type="entry name" value="TF_MADSbox_sf"/>
</dbReference>
<keyword evidence="4" id="KW-0804">Transcription</keyword>
<evidence type="ECO:0000256" key="2">
    <source>
        <dbReference type="ARBA" id="ARBA00023015"/>
    </source>
</evidence>
<keyword evidence="2" id="KW-0805">Transcription regulation</keyword>
<evidence type="ECO:0000259" key="7">
    <source>
        <dbReference type="PROSITE" id="PS51297"/>
    </source>
</evidence>
<dbReference type="Gene3D" id="3.40.1810.10">
    <property type="entry name" value="Transcription factor, MADS-box"/>
    <property type="match status" value="1"/>
</dbReference>
<dbReference type="EMBL" id="JBBNAE010000002">
    <property type="protein sequence ID" value="KAK9145075.1"/>
    <property type="molecule type" value="Genomic_DNA"/>
</dbReference>
<evidence type="ECO:0000256" key="5">
    <source>
        <dbReference type="ARBA" id="ARBA00023242"/>
    </source>
</evidence>
<evidence type="ECO:0000256" key="4">
    <source>
        <dbReference type="ARBA" id="ARBA00023163"/>
    </source>
</evidence>